<sequence>MWLLLRHLNLLESLPYLRIPTWLPIELGDVQQRQKNTQGQPDTIPSQACACNGHIAFCLCLSKNKMSGCFGADMLVRPKAEDELTKVSAVEHHGGVQYRIGFSTMMLLNANSLQLHEFFGYSIPIYAILSHTWEEDEVTLQDVANSSYALKKGFAKVRACCAQALRDGFTWVWIDTCCIDKTSSADLSEAINSMFRWYQNATVCYVYLSDLPAQKPGRLDYLAFKSTRWFTRGWTLQELLAPRLIEFYDCDWNEVGTKSSLEYLLHNRTGIRRDVLSHDTPIPSLPVAERMSWASTRKTTRQEDIAYCLLGIFDIHIPLLYGEGDRAFIRLQQEIIRNSEDMSILLWTQKYPLADQSGVLAQSPAAFERVHLYFPGDLPVRDAELTWDHVKHLEYLPKASLKSEAGYSTFGDLRANSKTVPPTVTSRGLHVQLPEVYVSPNTIGARYLWTRYLLTLPLDGCIKECYLCIEVKCVDPENGLYVRSNTGRIRAMPITARIDNAFLEPLYLSMGNSYGLVGPEVGREAAIGQASSKTFRISMEGKHAIALQVHKSDPAGQTFNTGSISPRQWIYYVEQQSTTYIVLRITETLDSVMRTFVRDIVVGVRLEADGRTMTCSLGTDQPQMLEFVEHNAVVHAESWRKLKNTFNGISWSDRSFQILSGQRYILGAAVKPSDSGPVLVLRVDEWDASL</sequence>
<dbReference type="PANTHER" id="PTHR10622:SF10">
    <property type="entry name" value="HET DOMAIN-CONTAINING PROTEIN"/>
    <property type="match status" value="1"/>
</dbReference>
<dbReference type="eggNOG" id="KOG4177">
    <property type="taxonomic scope" value="Eukaryota"/>
</dbReference>
<organism evidence="2 3">
    <name type="scientific">Colletotrichum fioriniae PJ7</name>
    <dbReference type="NCBI Taxonomy" id="1445577"/>
    <lineage>
        <taxon>Eukaryota</taxon>
        <taxon>Fungi</taxon>
        <taxon>Dikarya</taxon>
        <taxon>Ascomycota</taxon>
        <taxon>Pezizomycotina</taxon>
        <taxon>Sordariomycetes</taxon>
        <taxon>Hypocreomycetidae</taxon>
        <taxon>Glomerellales</taxon>
        <taxon>Glomerellaceae</taxon>
        <taxon>Colletotrichum</taxon>
        <taxon>Colletotrichum acutatum species complex</taxon>
    </lineage>
</organism>
<dbReference type="Proteomes" id="UP000020467">
    <property type="component" value="Unassembled WGS sequence"/>
</dbReference>
<dbReference type="KEGG" id="cfj:CFIO01_12935"/>
<dbReference type="InterPro" id="IPR010730">
    <property type="entry name" value="HET"/>
</dbReference>
<evidence type="ECO:0000313" key="3">
    <source>
        <dbReference type="Proteomes" id="UP000020467"/>
    </source>
</evidence>
<evidence type="ECO:0000259" key="1">
    <source>
        <dbReference type="Pfam" id="PF06985"/>
    </source>
</evidence>
<reference evidence="2 3" key="1">
    <citation type="submission" date="2014-02" db="EMBL/GenBank/DDBJ databases">
        <title>The genome sequence of Colletotrichum fioriniae PJ7.</title>
        <authorList>
            <person name="Baroncelli R."/>
            <person name="Thon M.R."/>
        </authorList>
    </citation>
    <scope>NUCLEOTIDE SEQUENCE [LARGE SCALE GENOMIC DNA]</scope>
    <source>
        <strain evidence="2 3">PJ7</strain>
    </source>
</reference>
<feature type="domain" description="Heterokaryon incompatibility" evidence="1">
    <location>
        <begin position="126"/>
        <end position="210"/>
    </location>
</feature>
<name>A0A010Q9S9_9PEZI</name>
<keyword evidence="3" id="KW-1185">Reference proteome</keyword>
<dbReference type="OrthoDB" id="674604at2759"/>
<comment type="caution">
    <text evidence="2">The sequence shown here is derived from an EMBL/GenBank/DDBJ whole genome shotgun (WGS) entry which is preliminary data.</text>
</comment>
<evidence type="ECO:0000313" key="2">
    <source>
        <dbReference type="EMBL" id="EXF73420.1"/>
    </source>
</evidence>
<proteinExistence type="predicted"/>
<protein>
    <submittedName>
        <fullName evidence="2">HET domain-containing protein</fullName>
    </submittedName>
</protein>
<dbReference type="EMBL" id="JARH01001062">
    <property type="protein sequence ID" value="EXF73420.1"/>
    <property type="molecule type" value="Genomic_DNA"/>
</dbReference>
<dbReference type="PANTHER" id="PTHR10622">
    <property type="entry name" value="HET DOMAIN-CONTAINING PROTEIN"/>
    <property type="match status" value="1"/>
</dbReference>
<accession>A0A010Q9S9</accession>
<dbReference type="Pfam" id="PF06985">
    <property type="entry name" value="HET"/>
    <property type="match status" value="1"/>
</dbReference>
<dbReference type="HOGENOM" id="CLU_399009_0_0_1"/>
<dbReference type="AlphaFoldDB" id="A0A010Q9S9"/>
<gene>
    <name evidence="2" type="ORF">CFIO01_12935</name>
</gene>
<dbReference type="STRING" id="1445577.A0A010Q9S9"/>